<reference evidence="2" key="1">
    <citation type="submission" date="2020-06" db="EMBL/GenBank/DDBJ databases">
        <title>WGS assembly of Ceratodon purpureus strain R40.</title>
        <authorList>
            <person name="Carey S.B."/>
            <person name="Jenkins J."/>
            <person name="Shu S."/>
            <person name="Lovell J.T."/>
            <person name="Sreedasyam A."/>
            <person name="Maumus F."/>
            <person name="Tiley G.P."/>
            <person name="Fernandez-Pozo N."/>
            <person name="Barry K."/>
            <person name="Chen C."/>
            <person name="Wang M."/>
            <person name="Lipzen A."/>
            <person name="Daum C."/>
            <person name="Saski C.A."/>
            <person name="Payton A.C."/>
            <person name="Mcbreen J.C."/>
            <person name="Conrad R.E."/>
            <person name="Kollar L.M."/>
            <person name="Olsson S."/>
            <person name="Huttunen S."/>
            <person name="Landis J.B."/>
            <person name="Wickett N.J."/>
            <person name="Johnson M.G."/>
            <person name="Rensing S.A."/>
            <person name="Grimwood J."/>
            <person name="Schmutz J."/>
            <person name="Mcdaniel S.F."/>
        </authorList>
    </citation>
    <scope>NUCLEOTIDE SEQUENCE</scope>
    <source>
        <strain evidence="2">R40</strain>
    </source>
</reference>
<protein>
    <recommendedName>
        <fullName evidence="4">Secreted protein</fullName>
    </recommendedName>
</protein>
<sequence length="79" mass="8391">MSWPCVFVLSKIVCVLRVVSDVGTQERRQGHGCSRAAHHVGVGSTPSGLILVGSAGASDFVAAAGAEAFRDAEWRYRVF</sequence>
<name>A0A8T0I932_CERPU</name>
<evidence type="ECO:0000313" key="2">
    <source>
        <dbReference type="EMBL" id="KAG0580154.1"/>
    </source>
</evidence>
<evidence type="ECO:0000313" key="3">
    <source>
        <dbReference type="Proteomes" id="UP000822688"/>
    </source>
</evidence>
<dbReference type="AlphaFoldDB" id="A0A8T0I932"/>
<keyword evidence="1" id="KW-0732">Signal</keyword>
<dbReference type="Proteomes" id="UP000822688">
    <property type="component" value="Chromosome 4"/>
</dbReference>
<accession>A0A8T0I932</accession>
<feature type="signal peptide" evidence="1">
    <location>
        <begin position="1"/>
        <end position="20"/>
    </location>
</feature>
<evidence type="ECO:0000256" key="1">
    <source>
        <dbReference type="SAM" id="SignalP"/>
    </source>
</evidence>
<comment type="caution">
    <text evidence="2">The sequence shown here is derived from an EMBL/GenBank/DDBJ whole genome shotgun (WGS) entry which is preliminary data.</text>
</comment>
<feature type="chain" id="PRO_5035770961" description="Secreted protein" evidence="1">
    <location>
        <begin position="21"/>
        <end position="79"/>
    </location>
</feature>
<organism evidence="2 3">
    <name type="scientific">Ceratodon purpureus</name>
    <name type="common">Fire moss</name>
    <name type="synonym">Dicranum purpureum</name>
    <dbReference type="NCBI Taxonomy" id="3225"/>
    <lineage>
        <taxon>Eukaryota</taxon>
        <taxon>Viridiplantae</taxon>
        <taxon>Streptophyta</taxon>
        <taxon>Embryophyta</taxon>
        <taxon>Bryophyta</taxon>
        <taxon>Bryophytina</taxon>
        <taxon>Bryopsida</taxon>
        <taxon>Dicranidae</taxon>
        <taxon>Pseudoditrichales</taxon>
        <taxon>Ditrichaceae</taxon>
        <taxon>Ceratodon</taxon>
    </lineage>
</organism>
<gene>
    <name evidence="2" type="ORF">KC19_4G151700</name>
</gene>
<proteinExistence type="predicted"/>
<evidence type="ECO:0008006" key="4">
    <source>
        <dbReference type="Google" id="ProtNLM"/>
    </source>
</evidence>
<dbReference type="EMBL" id="CM026424">
    <property type="protein sequence ID" value="KAG0580154.1"/>
    <property type="molecule type" value="Genomic_DNA"/>
</dbReference>
<keyword evidence="3" id="KW-1185">Reference proteome</keyword>